<protein>
    <submittedName>
        <fullName evidence="1">PAS domain-containing protein</fullName>
    </submittedName>
</protein>
<keyword evidence="2" id="KW-1185">Reference proteome</keyword>
<dbReference type="RefSeq" id="WP_213162496.1">
    <property type="nucleotide sequence ID" value="NZ_CP058214.1"/>
</dbReference>
<dbReference type="InterPro" id="IPR009922">
    <property type="entry name" value="DUF1457"/>
</dbReference>
<gene>
    <name evidence="1" type="ORF">HW532_00090</name>
</gene>
<reference evidence="1 2" key="1">
    <citation type="submission" date="2020-06" db="EMBL/GenBank/DDBJ databases">
        <title>Genome sequence of 2 isolates from Red Sea Mangroves.</title>
        <authorList>
            <person name="Sefrji F."/>
            <person name="Michoud G."/>
            <person name="Merlino G."/>
            <person name="Daffonchio D."/>
        </authorList>
    </citation>
    <scope>NUCLEOTIDE SEQUENCE [LARGE SCALE GENOMIC DNA]</scope>
    <source>
        <strain evidence="1 2">R1DC25</strain>
    </source>
</reference>
<dbReference type="Pfam" id="PF07310">
    <property type="entry name" value="PAS_5"/>
    <property type="match status" value="1"/>
</dbReference>
<proteinExistence type="predicted"/>
<sequence>MADALNTLITAVERFQHPWARKLYVIWNDWRGDRRMPVIGEEPDLAGLSALLPYMLLLAPGALGASYRFRLSGTGLRLLAGTDLTGRDILDLLPELPERRALATALREVVGDHRPVMLRLSGEAADGARLALEMLCLPVRFGAHNRVHIMGVLLPCGEAPPLVSLPITRYRLLERIAIGGPVAPAAPSGTAGRFVPAPIPRIV</sequence>
<accession>A0A7S8HAB8</accession>
<name>A0A7S8HAB8_9HYPH</name>
<organism evidence="1 2">
    <name type="scientific">Kaustia mangrovi</name>
    <dbReference type="NCBI Taxonomy" id="2593653"/>
    <lineage>
        <taxon>Bacteria</taxon>
        <taxon>Pseudomonadati</taxon>
        <taxon>Pseudomonadota</taxon>
        <taxon>Alphaproteobacteria</taxon>
        <taxon>Hyphomicrobiales</taxon>
        <taxon>Parvibaculaceae</taxon>
        <taxon>Kaustia</taxon>
    </lineage>
</organism>
<dbReference type="KEGG" id="kmn:HW532_00090"/>
<dbReference type="AlphaFoldDB" id="A0A7S8HAB8"/>
<dbReference type="EMBL" id="CP058214">
    <property type="protein sequence ID" value="QPC41281.1"/>
    <property type="molecule type" value="Genomic_DNA"/>
</dbReference>
<dbReference type="Proteomes" id="UP000593594">
    <property type="component" value="Chromosome"/>
</dbReference>
<evidence type="ECO:0000313" key="1">
    <source>
        <dbReference type="EMBL" id="QPC41281.1"/>
    </source>
</evidence>
<evidence type="ECO:0000313" key="2">
    <source>
        <dbReference type="Proteomes" id="UP000593594"/>
    </source>
</evidence>